<dbReference type="Proteomes" id="UP000054144">
    <property type="component" value="Unassembled WGS sequence"/>
</dbReference>
<name>A0A0D7A489_9AGAR</name>
<organism evidence="1 2">
    <name type="scientific">Fistulina hepatica ATCC 64428</name>
    <dbReference type="NCBI Taxonomy" id="1128425"/>
    <lineage>
        <taxon>Eukaryota</taxon>
        <taxon>Fungi</taxon>
        <taxon>Dikarya</taxon>
        <taxon>Basidiomycota</taxon>
        <taxon>Agaricomycotina</taxon>
        <taxon>Agaricomycetes</taxon>
        <taxon>Agaricomycetidae</taxon>
        <taxon>Agaricales</taxon>
        <taxon>Fistulinaceae</taxon>
        <taxon>Fistulina</taxon>
    </lineage>
</organism>
<proteinExistence type="predicted"/>
<evidence type="ECO:0000313" key="2">
    <source>
        <dbReference type="Proteomes" id="UP000054144"/>
    </source>
</evidence>
<sequence>MVAAAAIEDVDRLLQTLQPSRKDGFMTRTRLVMQRSRRRKTASMLQDIAIRLHWYASDAQWANVSDLAAAECKLKDLQEFHAQEQAVQENMPDQTSSETPGNLCPLQTELRRSKDHPFHARPNLTHFVQWAHTIKSPSTLTAIGEIRSIALFREHNLLEHEYVLVEFGGPHIASSFVIAERAAQLQTWIERLPFGSVGPILNGAPLRETITINGSRERMLAARCAATELASVHLPQDISSHPNDWGAHMPVSELTKQLSAVTTLYPQYLLFSANCRWFARRIVLGFVHRLLQRPSAAASFYWQHKSVTPEVLRRELDQDPFGGRSLSSSDVLIMAEQQLSDAETLRGDPALVSLRSVEVMLRQASKEICQRGDYEKLVLECWRLQMYVHTSGTLSVPRPDLALDSVRAVCKYVDGRHQFQHPQDATDVDHIKLFTDMSIRLALTLGQEIVEEVVETILRVWQRVARAGHEHDNLKNISRELGRVALFLVGIGRRSQDPPDIFLDSAVKVAEEGKVLAFEYGKHPLGTVSVAAESLLSFAESILVALSARPSAPSYELQVNVGFSASADDHASPRRYLVSTSRPGVLHLSDDEAVLLCERAGSMAAEAVSILESVCDKMSAQPSSNLASNAASALRVHAYSLWHATVCYASAADEGDECRRKRASALAATEKAEKAYRDLLYNSSESLRYMTLPVLADVCALACEVSRANGCLEVASTYEDEVKDLWTTYHDTVARYKSSLSTK</sequence>
<keyword evidence="2" id="KW-1185">Reference proteome</keyword>
<gene>
    <name evidence="1" type="ORF">FISHEDRAFT_61372</name>
</gene>
<dbReference type="EMBL" id="KN882061">
    <property type="protein sequence ID" value="KIY45204.1"/>
    <property type="molecule type" value="Genomic_DNA"/>
</dbReference>
<accession>A0A0D7A489</accession>
<dbReference type="OrthoDB" id="3270211at2759"/>
<evidence type="ECO:0000313" key="1">
    <source>
        <dbReference type="EMBL" id="KIY45204.1"/>
    </source>
</evidence>
<dbReference type="AlphaFoldDB" id="A0A0D7A489"/>
<reference evidence="1 2" key="1">
    <citation type="journal article" date="2015" name="Fungal Genet. Biol.">
        <title>Evolution of novel wood decay mechanisms in Agaricales revealed by the genome sequences of Fistulina hepatica and Cylindrobasidium torrendii.</title>
        <authorList>
            <person name="Floudas D."/>
            <person name="Held B.W."/>
            <person name="Riley R."/>
            <person name="Nagy L.G."/>
            <person name="Koehler G."/>
            <person name="Ransdell A.S."/>
            <person name="Younus H."/>
            <person name="Chow J."/>
            <person name="Chiniquy J."/>
            <person name="Lipzen A."/>
            <person name="Tritt A."/>
            <person name="Sun H."/>
            <person name="Haridas S."/>
            <person name="LaButti K."/>
            <person name="Ohm R.A."/>
            <person name="Kues U."/>
            <person name="Blanchette R.A."/>
            <person name="Grigoriev I.V."/>
            <person name="Minto R.E."/>
            <person name="Hibbett D.S."/>
        </authorList>
    </citation>
    <scope>NUCLEOTIDE SEQUENCE [LARGE SCALE GENOMIC DNA]</scope>
    <source>
        <strain evidence="1 2">ATCC 64428</strain>
    </source>
</reference>
<protein>
    <submittedName>
        <fullName evidence="1">Uncharacterized protein</fullName>
    </submittedName>
</protein>